<gene>
    <name evidence="2" type="ORF">BOX15_Mlig021848g1</name>
    <name evidence="3" type="ORF">BOX15_Mlig021848g2</name>
    <name evidence="4" type="ORF">BOX15_Mlig021848g3</name>
</gene>
<evidence type="ECO:0000313" key="4">
    <source>
        <dbReference type="EMBL" id="PAA91093.1"/>
    </source>
</evidence>
<evidence type="ECO:0000313" key="5">
    <source>
        <dbReference type="Proteomes" id="UP000215902"/>
    </source>
</evidence>
<keyword evidence="1" id="KW-0812">Transmembrane</keyword>
<dbReference type="Proteomes" id="UP000215902">
    <property type="component" value="Unassembled WGS sequence"/>
</dbReference>
<protein>
    <submittedName>
        <fullName evidence="4">Uncharacterized protein</fullName>
    </submittedName>
</protein>
<name>A0A267GYI0_9PLAT</name>
<organism evidence="4 5">
    <name type="scientific">Macrostomum lignano</name>
    <dbReference type="NCBI Taxonomy" id="282301"/>
    <lineage>
        <taxon>Eukaryota</taxon>
        <taxon>Metazoa</taxon>
        <taxon>Spiralia</taxon>
        <taxon>Lophotrochozoa</taxon>
        <taxon>Platyhelminthes</taxon>
        <taxon>Rhabditophora</taxon>
        <taxon>Macrostomorpha</taxon>
        <taxon>Macrostomida</taxon>
        <taxon>Macrostomidae</taxon>
        <taxon>Macrostomum</taxon>
    </lineage>
</organism>
<keyword evidence="5" id="KW-1185">Reference proteome</keyword>
<feature type="transmembrane region" description="Helical" evidence="1">
    <location>
        <begin position="6"/>
        <end position="28"/>
    </location>
</feature>
<evidence type="ECO:0000313" key="3">
    <source>
        <dbReference type="EMBL" id="PAA85297.1"/>
    </source>
</evidence>
<keyword evidence="1" id="KW-0472">Membrane</keyword>
<accession>A0A267GYI0</accession>
<keyword evidence="1" id="KW-1133">Transmembrane helix</keyword>
<reference evidence="4 5" key="1">
    <citation type="submission" date="2017-06" db="EMBL/GenBank/DDBJ databases">
        <title>A platform for efficient transgenesis in Macrostomum lignano, a flatworm model organism for stem cell research.</title>
        <authorList>
            <person name="Berezikov E."/>
        </authorList>
    </citation>
    <scope>NUCLEOTIDE SEQUENCE [LARGE SCALE GENOMIC DNA]</scope>
    <source>
        <strain evidence="4">DV1</strain>
        <tissue evidence="4">Whole organism</tissue>
    </source>
</reference>
<dbReference type="EMBL" id="NIVC01000094">
    <property type="protein sequence ID" value="PAA91093.1"/>
    <property type="molecule type" value="Genomic_DNA"/>
</dbReference>
<evidence type="ECO:0000313" key="2">
    <source>
        <dbReference type="EMBL" id="PAA56404.1"/>
    </source>
</evidence>
<proteinExistence type="predicted"/>
<evidence type="ECO:0000256" key="1">
    <source>
        <dbReference type="SAM" id="Phobius"/>
    </source>
</evidence>
<comment type="caution">
    <text evidence="4">The sequence shown here is derived from an EMBL/GenBank/DDBJ whole genome shotgun (WGS) entry which is preliminary data.</text>
</comment>
<dbReference type="EMBL" id="NIVC01002623">
    <property type="protein sequence ID" value="PAA56404.1"/>
    <property type="molecule type" value="Genomic_DNA"/>
</dbReference>
<dbReference type="AlphaFoldDB" id="A0A267GYI0"/>
<sequence>MSALTIAVFAASVGIFLFLLGTVVYMLVAEKYFSSNSDAQIDGSTAEVPTFSCAVEVVILDDHLQITNTDEQQIRLDGPGLGRGLRLVTEDQLQLTLQPDVNVYRMYSMETGEDEADDKQFMQIKVSTEFVEVKPVLKFLKQRMEIIIWKMKPYTVRTESQLAERQVFCGFLQKTVHFERSQGKYFKFLVTTRGPQTRLASFICQSNTSEARRHRLLTLRVHPDRVMAVNQSSLPMHVVVRQRSESLKRRLSREMQDLPLNGTFSFSLLTGNSSSGNENGRKALRLHLNERQLLVEPHSKFGSLPLSCEVYLPDREGDSPTQIVSGEFMSPLQLPRGPHRYIISFYLHMKNDEIASGPARFQCYSNK</sequence>
<dbReference type="EMBL" id="NIVC01000337">
    <property type="protein sequence ID" value="PAA85297.1"/>
    <property type="molecule type" value="Genomic_DNA"/>
</dbReference>